<dbReference type="GO" id="GO:0005829">
    <property type="term" value="C:cytosol"/>
    <property type="evidence" value="ECO:0007669"/>
    <property type="project" value="GOC"/>
</dbReference>
<feature type="transmembrane region" description="Helical" evidence="9">
    <location>
        <begin position="94"/>
        <end position="112"/>
    </location>
</feature>
<comment type="caution">
    <text evidence="10">The sequence shown here is derived from an EMBL/GenBank/DDBJ whole genome shotgun (WGS) entry which is preliminary data.</text>
</comment>
<accession>A0AAU9IPX3</accession>
<feature type="transmembrane region" description="Helical" evidence="9">
    <location>
        <begin position="63"/>
        <end position="87"/>
    </location>
</feature>
<dbReference type="GO" id="GO:0034067">
    <property type="term" value="P:protein localization to Golgi apparatus"/>
    <property type="evidence" value="ECO:0007669"/>
    <property type="project" value="TreeGrafter"/>
</dbReference>
<feature type="transmembrane region" description="Helical" evidence="9">
    <location>
        <begin position="118"/>
        <end position="140"/>
    </location>
</feature>
<dbReference type="Proteomes" id="UP001162131">
    <property type="component" value="Unassembled WGS sequence"/>
</dbReference>
<organism evidence="10 11">
    <name type="scientific">Blepharisma stoltei</name>
    <dbReference type="NCBI Taxonomy" id="1481888"/>
    <lineage>
        <taxon>Eukaryota</taxon>
        <taxon>Sar</taxon>
        <taxon>Alveolata</taxon>
        <taxon>Ciliophora</taxon>
        <taxon>Postciliodesmatophora</taxon>
        <taxon>Heterotrichea</taxon>
        <taxon>Heterotrichida</taxon>
        <taxon>Blepharismidae</taxon>
        <taxon>Blepharisma</taxon>
    </lineage>
</organism>
<sequence>MSQGRLFGSDVFDPKFIIIQILSLQAIYYSSSCAFTVLFDQLLGLNIHISQIFSTSVLNLQDAYSLASVLACILVSFILIISIVLIVERASKCLDFGSTILILHVVCVTFYEGFPTNLIWWGLNLVAFFVIVIVSEFLCIKIEQKEISLTWIDKKNEKKQALP</sequence>
<dbReference type="Pfam" id="PF09801">
    <property type="entry name" value="SYS1"/>
    <property type="match status" value="1"/>
</dbReference>
<evidence type="ECO:0000256" key="7">
    <source>
        <dbReference type="ARBA" id="ARBA00023034"/>
    </source>
</evidence>
<dbReference type="AlphaFoldDB" id="A0AAU9IPX3"/>
<evidence type="ECO:0000256" key="9">
    <source>
        <dbReference type="SAM" id="Phobius"/>
    </source>
</evidence>
<dbReference type="GO" id="GO:0006895">
    <property type="term" value="P:Golgi to endosome transport"/>
    <property type="evidence" value="ECO:0007669"/>
    <property type="project" value="TreeGrafter"/>
</dbReference>
<comment type="similarity">
    <text evidence="2">Belongs to the SYS1 family.</text>
</comment>
<dbReference type="GO" id="GO:0005802">
    <property type="term" value="C:trans-Golgi network"/>
    <property type="evidence" value="ECO:0007669"/>
    <property type="project" value="TreeGrafter"/>
</dbReference>
<dbReference type="GO" id="GO:0000139">
    <property type="term" value="C:Golgi membrane"/>
    <property type="evidence" value="ECO:0007669"/>
    <property type="project" value="UniProtKB-SubCell"/>
</dbReference>
<keyword evidence="5" id="KW-0653">Protein transport</keyword>
<evidence type="ECO:0000256" key="8">
    <source>
        <dbReference type="ARBA" id="ARBA00023136"/>
    </source>
</evidence>
<keyword evidence="6 9" id="KW-1133">Transmembrane helix</keyword>
<keyword evidence="8 9" id="KW-0472">Membrane</keyword>
<protein>
    <recommendedName>
        <fullName evidence="12">Protein SYS1 homolog</fullName>
    </recommendedName>
</protein>
<dbReference type="InterPro" id="IPR019185">
    <property type="entry name" value="Integral_membrane_SYS1-rel"/>
</dbReference>
<comment type="subcellular location">
    <subcellularLocation>
        <location evidence="1">Golgi apparatus membrane</location>
        <topology evidence="1">Multi-pass membrane protein</topology>
    </subcellularLocation>
</comment>
<evidence type="ECO:0000256" key="3">
    <source>
        <dbReference type="ARBA" id="ARBA00022448"/>
    </source>
</evidence>
<keyword evidence="7" id="KW-0333">Golgi apparatus</keyword>
<dbReference type="GO" id="GO:0043001">
    <property type="term" value="P:Golgi to plasma membrane protein transport"/>
    <property type="evidence" value="ECO:0007669"/>
    <property type="project" value="TreeGrafter"/>
</dbReference>
<proteinExistence type="inferred from homology"/>
<keyword evidence="3" id="KW-0813">Transport</keyword>
<keyword evidence="4 9" id="KW-0812">Transmembrane</keyword>
<dbReference type="PANTHER" id="PTHR12952">
    <property type="entry name" value="SYS1"/>
    <property type="match status" value="1"/>
</dbReference>
<name>A0AAU9IPX3_9CILI</name>
<reference evidence="10" key="1">
    <citation type="submission" date="2021-09" db="EMBL/GenBank/DDBJ databases">
        <authorList>
            <consortium name="AG Swart"/>
            <person name="Singh M."/>
            <person name="Singh A."/>
            <person name="Seah K."/>
            <person name="Emmerich C."/>
        </authorList>
    </citation>
    <scope>NUCLEOTIDE SEQUENCE</scope>
    <source>
        <strain evidence="10">ATCC30299</strain>
    </source>
</reference>
<evidence type="ECO:0000313" key="10">
    <source>
        <dbReference type="EMBL" id="CAG9315207.1"/>
    </source>
</evidence>
<gene>
    <name evidence="10" type="ORF">BSTOLATCC_MIC12981</name>
</gene>
<keyword evidence="11" id="KW-1185">Reference proteome</keyword>
<evidence type="ECO:0000256" key="6">
    <source>
        <dbReference type="ARBA" id="ARBA00022989"/>
    </source>
</evidence>
<evidence type="ECO:0000256" key="4">
    <source>
        <dbReference type="ARBA" id="ARBA00022692"/>
    </source>
</evidence>
<evidence type="ECO:0000313" key="11">
    <source>
        <dbReference type="Proteomes" id="UP001162131"/>
    </source>
</evidence>
<dbReference type="PANTHER" id="PTHR12952:SF0">
    <property type="entry name" value="PROTEIN SYS1 HOMOLOG"/>
    <property type="match status" value="1"/>
</dbReference>
<dbReference type="EMBL" id="CAJZBQ010000013">
    <property type="protein sequence ID" value="CAG9315207.1"/>
    <property type="molecule type" value="Genomic_DNA"/>
</dbReference>
<evidence type="ECO:0000256" key="2">
    <source>
        <dbReference type="ARBA" id="ARBA00008160"/>
    </source>
</evidence>
<evidence type="ECO:0000256" key="1">
    <source>
        <dbReference type="ARBA" id="ARBA00004653"/>
    </source>
</evidence>
<evidence type="ECO:0000256" key="5">
    <source>
        <dbReference type="ARBA" id="ARBA00022927"/>
    </source>
</evidence>
<evidence type="ECO:0008006" key="12">
    <source>
        <dbReference type="Google" id="ProtNLM"/>
    </source>
</evidence>
<feature type="transmembrane region" description="Helical" evidence="9">
    <location>
        <begin position="21"/>
        <end position="43"/>
    </location>
</feature>